<protein>
    <submittedName>
        <fullName evidence="1">Uncharacterized protein</fullName>
    </submittedName>
</protein>
<evidence type="ECO:0000313" key="1">
    <source>
        <dbReference type="EMBL" id="JAD28737.1"/>
    </source>
</evidence>
<reference evidence="1" key="2">
    <citation type="journal article" date="2015" name="Data Brief">
        <title>Shoot transcriptome of the giant reed, Arundo donax.</title>
        <authorList>
            <person name="Barrero R.A."/>
            <person name="Guerrero F.D."/>
            <person name="Moolhuijzen P."/>
            <person name="Goolsby J.A."/>
            <person name="Tidwell J."/>
            <person name="Bellgard S.E."/>
            <person name="Bellgard M.I."/>
        </authorList>
    </citation>
    <scope>NUCLEOTIDE SEQUENCE</scope>
    <source>
        <tissue evidence="1">Shoot tissue taken approximately 20 cm above the soil surface</tissue>
    </source>
</reference>
<name>A0A0A8Z1J5_ARUDO</name>
<reference evidence="1" key="1">
    <citation type="submission" date="2014-09" db="EMBL/GenBank/DDBJ databases">
        <authorList>
            <person name="Magalhaes I.L.F."/>
            <person name="Oliveira U."/>
            <person name="Santos F.R."/>
            <person name="Vidigal T.H.D.A."/>
            <person name="Brescovit A.D."/>
            <person name="Santos A.J."/>
        </authorList>
    </citation>
    <scope>NUCLEOTIDE SEQUENCE</scope>
    <source>
        <tissue evidence="1">Shoot tissue taken approximately 20 cm above the soil surface</tissue>
    </source>
</reference>
<sequence length="10" mass="994">MSINSSVSGL</sequence>
<proteinExistence type="predicted"/>
<dbReference type="EMBL" id="GBRH01269158">
    <property type="protein sequence ID" value="JAD28737.1"/>
    <property type="molecule type" value="Transcribed_RNA"/>
</dbReference>
<organism evidence="1">
    <name type="scientific">Arundo donax</name>
    <name type="common">Giant reed</name>
    <name type="synonym">Donax arundinaceus</name>
    <dbReference type="NCBI Taxonomy" id="35708"/>
    <lineage>
        <taxon>Eukaryota</taxon>
        <taxon>Viridiplantae</taxon>
        <taxon>Streptophyta</taxon>
        <taxon>Embryophyta</taxon>
        <taxon>Tracheophyta</taxon>
        <taxon>Spermatophyta</taxon>
        <taxon>Magnoliopsida</taxon>
        <taxon>Liliopsida</taxon>
        <taxon>Poales</taxon>
        <taxon>Poaceae</taxon>
        <taxon>PACMAD clade</taxon>
        <taxon>Arundinoideae</taxon>
        <taxon>Arundineae</taxon>
        <taxon>Arundo</taxon>
    </lineage>
</organism>
<accession>A0A0A8Z1J5</accession>